<evidence type="ECO:0000313" key="2">
    <source>
        <dbReference type="Proteomes" id="UP001432322"/>
    </source>
</evidence>
<gene>
    <name evidence="1" type="ORF">PFISCL1PPCAC_1479</name>
</gene>
<accession>A0AAV5UVA6</accession>
<sequence length="87" mass="9452">YLGGVTFRVSNTLSLIASVESLTAHATRDISKKKTHGLFVIASRIACRTLLPLFGFRAILVSFSNLSRCQCNTAHKCLKDESNHSAG</sequence>
<dbReference type="AlphaFoldDB" id="A0AAV5UVA6"/>
<keyword evidence="2" id="KW-1185">Reference proteome</keyword>
<name>A0AAV5UVA6_9BILA</name>
<dbReference type="Proteomes" id="UP001432322">
    <property type="component" value="Unassembled WGS sequence"/>
</dbReference>
<feature type="non-terminal residue" evidence="1">
    <location>
        <position position="1"/>
    </location>
</feature>
<proteinExistence type="predicted"/>
<evidence type="ECO:0000313" key="1">
    <source>
        <dbReference type="EMBL" id="GMT10182.1"/>
    </source>
</evidence>
<comment type="caution">
    <text evidence="1">The sequence shown here is derived from an EMBL/GenBank/DDBJ whole genome shotgun (WGS) entry which is preliminary data.</text>
</comment>
<reference evidence="1" key="1">
    <citation type="submission" date="2023-10" db="EMBL/GenBank/DDBJ databases">
        <title>Genome assembly of Pristionchus species.</title>
        <authorList>
            <person name="Yoshida K."/>
            <person name="Sommer R.J."/>
        </authorList>
    </citation>
    <scope>NUCLEOTIDE SEQUENCE</scope>
    <source>
        <strain evidence="1">RS5133</strain>
    </source>
</reference>
<protein>
    <submittedName>
        <fullName evidence="1">Uncharacterized protein</fullName>
    </submittedName>
</protein>
<organism evidence="1 2">
    <name type="scientific">Pristionchus fissidentatus</name>
    <dbReference type="NCBI Taxonomy" id="1538716"/>
    <lineage>
        <taxon>Eukaryota</taxon>
        <taxon>Metazoa</taxon>
        <taxon>Ecdysozoa</taxon>
        <taxon>Nematoda</taxon>
        <taxon>Chromadorea</taxon>
        <taxon>Rhabditida</taxon>
        <taxon>Rhabditina</taxon>
        <taxon>Diplogasteromorpha</taxon>
        <taxon>Diplogasteroidea</taxon>
        <taxon>Neodiplogasteridae</taxon>
        <taxon>Pristionchus</taxon>
    </lineage>
</organism>
<dbReference type="EMBL" id="BTSY01000001">
    <property type="protein sequence ID" value="GMT10182.1"/>
    <property type="molecule type" value="Genomic_DNA"/>
</dbReference>